<dbReference type="EMBL" id="JAHRHJ020000005">
    <property type="protein sequence ID" value="KAH9315994.1"/>
    <property type="molecule type" value="Genomic_DNA"/>
</dbReference>
<gene>
    <name evidence="1" type="ORF">KI387_024621</name>
</gene>
<protein>
    <submittedName>
        <fullName evidence="1">Uncharacterized protein</fullName>
    </submittedName>
</protein>
<evidence type="ECO:0000313" key="1">
    <source>
        <dbReference type="EMBL" id="KAH9315994.1"/>
    </source>
</evidence>
<feature type="non-terminal residue" evidence="1">
    <location>
        <position position="1"/>
    </location>
</feature>
<proteinExistence type="predicted"/>
<name>A0AA38L8P8_TAXCH</name>
<evidence type="ECO:0000313" key="2">
    <source>
        <dbReference type="Proteomes" id="UP000824469"/>
    </source>
</evidence>
<sequence>LSDILEGTMDNESVINALYGGLNEDQYVFPAIYWSIAEKASIVGRAAQILSRTK</sequence>
<comment type="caution">
    <text evidence="1">The sequence shown here is derived from an EMBL/GenBank/DDBJ whole genome shotgun (WGS) entry which is preliminary data.</text>
</comment>
<feature type="non-terminal residue" evidence="1">
    <location>
        <position position="54"/>
    </location>
</feature>
<organism evidence="1 2">
    <name type="scientific">Taxus chinensis</name>
    <name type="common">Chinese yew</name>
    <name type="synonym">Taxus wallichiana var. chinensis</name>
    <dbReference type="NCBI Taxonomy" id="29808"/>
    <lineage>
        <taxon>Eukaryota</taxon>
        <taxon>Viridiplantae</taxon>
        <taxon>Streptophyta</taxon>
        <taxon>Embryophyta</taxon>
        <taxon>Tracheophyta</taxon>
        <taxon>Spermatophyta</taxon>
        <taxon>Pinopsida</taxon>
        <taxon>Pinidae</taxon>
        <taxon>Conifers II</taxon>
        <taxon>Cupressales</taxon>
        <taxon>Taxaceae</taxon>
        <taxon>Taxus</taxon>
    </lineage>
</organism>
<keyword evidence="2" id="KW-1185">Reference proteome</keyword>
<dbReference type="AlphaFoldDB" id="A0AA38L8P8"/>
<accession>A0AA38L8P8</accession>
<dbReference type="Proteomes" id="UP000824469">
    <property type="component" value="Unassembled WGS sequence"/>
</dbReference>
<reference evidence="1 2" key="1">
    <citation type="journal article" date="2021" name="Nat. Plants">
        <title>The Taxus genome provides insights into paclitaxel biosynthesis.</title>
        <authorList>
            <person name="Xiong X."/>
            <person name="Gou J."/>
            <person name="Liao Q."/>
            <person name="Li Y."/>
            <person name="Zhou Q."/>
            <person name="Bi G."/>
            <person name="Li C."/>
            <person name="Du R."/>
            <person name="Wang X."/>
            <person name="Sun T."/>
            <person name="Guo L."/>
            <person name="Liang H."/>
            <person name="Lu P."/>
            <person name="Wu Y."/>
            <person name="Zhang Z."/>
            <person name="Ro D.K."/>
            <person name="Shang Y."/>
            <person name="Huang S."/>
            <person name="Yan J."/>
        </authorList>
    </citation>
    <scope>NUCLEOTIDE SEQUENCE [LARGE SCALE GENOMIC DNA]</scope>
    <source>
        <strain evidence="1">Ta-2019</strain>
    </source>
</reference>